<evidence type="ECO:0000313" key="3">
    <source>
        <dbReference type="Proteomes" id="UP000005237"/>
    </source>
</evidence>
<dbReference type="GO" id="GO:0005634">
    <property type="term" value="C:nucleus"/>
    <property type="evidence" value="ECO:0007669"/>
    <property type="project" value="TreeGrafter"/>
</dbReference>
<sequence>MINDDEAFDDQHDAVADEVTGATMRRLAFEKMDDDYYLGGAVGDEVFDSDDEVSSDDEVKTHLRKLAGIEKEVTKDAFGRRRRRSEFEDDMDDELDRSITDYATKHLGVTPKVVEITDDSEEMEQKKAEKPKEVVENPEYEEECRKADDEWKCQTDQVEQKMAALELLPYDVDLTDSEVDPEMPAAVLKDKSGQAIKLVYSCKKGERFDVEDRKRRQKERRMRISASRLPEKVRREKMIKTVVDTYSTNESKPEKKTYEENAQTLQPLSSILKKSTPSKRVRVREEEEEEKMQTDDGVKLKAEKESEAEAETNPIKRAAMERLKEIEKNDELLYDDQEDEDNEKWVKEHRKIARGEDGPDGGADGVLSCPGCMVELTRDCQRHEIYKTQYRAMFVSNCHLDAQKMTVEKTGKDRRRERQKARKSGKKADGPVLPDDSDLYTPVKCASCATLVAMMDSDEVYHFFNVLAGYS</sequence>
<feature type="region of interest" description="Disordered" evidence="1">
    <location>
        <begin position="211"/>
        <end position="231"/>
    </location>
</feature>
<feature type="compositionally biased region" description="Basic and acidic residues" evidence="1">
    <location>
        <begin position="291"/>
        <end position="307"/>
    </location>
</feature>
<dbReference type="Proteomes" id="UP000005237">
    <property type="component" value="Unassembled WGS sequence"/>
</dbReference>
<accession>A0A8R1DZI5</accession>
<proteinExistence type="predicted"/>
<organism evidence="2 3">
    <name type="scientific">Caenorhabditis japonica</name>
    <dbReference type="NCBI Taxonomy" id="281687"/>
    <lineage>
        <taxon>Eukaryota</taxon>
        <taxon>Metazoa</taxon>
        <taxon>Ecdysozoa</taxon>
        <taxon>Nematoda</taxon>
        <taxon>Chromadorea</taxon>
        <taxon>Rhabditida</taxon>
        <taxon>Rhabditina</taxon>
        <taxon>Rhabditomorpha</taxon>
        <taxon>Rhabditoidea</taxon>
        <taxon>Rhabditidae</taxon>
        <taxon>Peloderinae</taxon>
        <taxon>Caenorhabditis</taxon>
    </lineage>
</organism>
<evidence type="ECO:0008006" key="4">
    <source>
        <dbReference type="Google" id="ProtNLM"/>
    </source>
</evidence>
<feature type="compositionally biased region" description="Basic and acidic residues" evidence="1">
    <location>
        <begin position="123"/>
        <end position="135"/>
    </location>
</feature>
<protein>
    <recommendedName>
        <fullName evidence="4">E2F-associated phosphoprotein</fullName>
    </recommendedName>
</protein>
<evidence type="ECO:0000313" key="2">
    <source>
        <dbReference type="EnsemblMetazoa" id="CJA15826.1"/>
    </source>
</evidence>
<feature type="region of interest" description="Disordered" evidence="1">
    <location>
        <begin position="119"/>
        <end position="140"/>
    </location>
</feature>
<evidence type="ECO:0000256" key="1">
    <source>
        <dbReference type="SAM" id="MobiDB-lite"/>
    </source>
</evidence>
<dbReference type="Pfam" id="PF10238">
    <property type="entry name" value="Eapp_C"/>
    <property type="match status" value="1"/>
</dbReference>
<reference evidence="2" key="2">
    <citation type="submission" date="2022-06" db="UniProtKB">
        <authorList>
            <consortium name="EnsemblMetazoa"/>
        </authorList>
    </citation>
    <scope>IDENTIFICATION</scope>
    <source>
        <strain evidence="2">DF5081</strain>
    </source>
</reference>
<feature type="region of interest" description="Disordered" evidence="1">
    <location>
        <begin position="267"/>
        <end position="316"/>
    </location>
</feature>
<dbReference type="AlphaFoldDB" id="A0A8R1DZI5"/>
<dbReference type="EnsemblMetazoa" id="CJA15826.1">
    <property type="protein sequence ID" value="CJA15826.1"/>
    <property type="gene ID" value="WBGene00135030"/>
</dbReference>
<dbReference type="PANTHER" id="PTHR15967:SF0">
    <property type="entry name" value="E2F-ASSOCIATED PHOSPHOPROTEIN"/>
    <property type="match status" value="1"/>
</dbReference>
<dbReference type="InterPro" id="IPR019370">
    <property type="entry name" value="E2F-assoc_phosphoprotein"/>
</dbReference>
<dbReference type="PANTHER" id="PTHR15967">
    <property type="entry name" value="E2F-ASSOCIATED PHOSPHOPROTEIN"/>
    <property type="match status" value="1"/>
</dbReference>
<name>A0A8R1DZI5_CAEJA</name>
<feature type="region of interest" description="Disordered" evidence="1">
    <location>
        <begin position="406"/>
        <end position="433"/>
    </location>
</feature>
<feature type="compositionally biased region" description="Basic and acidic residues" evidence="1">
    <location>
        <begin position="406"/>
        <end position="416"/>
    </location>
</feature>
<reference evidence="3" key="1">
    <citation type="submission" date="2010-08" db="EMBL/GenBank/DDBJ databases">
        <authorList>
            <consortium name="Caenorhabditis japonica Sequencing Consortium"/>
            <person name="Wilson R.K."/>
        </authorList>
    </citation>
    <scope>NUCLEOTIDE SEQUENCE [LARGE SCALE GENOMIC DNA]</scope>
    <source>
        <strain evidence="3">DF5081</strain>
    </source>
</reference>
<keyword evidence="3" id="KW-1185">Reference proteome</keyword>